<proteinExistence type="predicted"/>
<dbReference type="AlphaFoldDB" id="A0AAW9EF11"/>
<name>A0AAW9EF11_KLEAE</name>
<comment type="caution">
    <text evidence="1">The sequence shown here is derived from an EMBL/GenBank/DDBJ whole genome shotgun (WGS) entry which is preliminary data.</text>
</comment>
<dbReference type="EMBL" id="JAWZZT010000989">
    <property type="protein sequence ID" value="MDX7018501.1"/>
    <property type="molecule type" value="Genomic_DNA"/>
</dbReference>
<sequence length="89" mass="9870">IDEKTQQLVAPQGSMGFRWEGAAKWNLEPKDGKSGEEVTLQLGLLENHDDVVDVAFPYFGGIKSEYFEGVALDDVLVHRLPAKRITLAN</sequence>
<organism evidence="1 2">
    <name type="scientific">Klebsiella aerogenes</name>
    <name type="common">Enterobacter aerogenes</name>
    <dbReference type="NCBI Taxonomy" id="548"/>
    <lineage>
        <taxon>Bacteria</taxon>
        <taxon>Pseudomonadati</taxon>
        <taxon>Pseudomonadota</taxon>
        <taxon>Gammaproteobacteria</taxon>
        <taxon>Enterobacterales</taxon>
        <taxon>Enterobacteriaceae</taxon>
        <taxon>Klebsiella/Raoultella group</taxon>
        <taxon>Klebsiella</taxon>
    </lineage>
</organism>
<evidence type="ECO:0000313" key="2">
    <source>
        <dbReference type="Proteomes" id="UP001279012"/>
    </source>
</evidence>
<feature type="non-terminal residue" evidence="1">
    <location>
        <position position="89"/>
    </location>
</feature>
<feature type="non-terminal residue" evidence="1">
    <location>
        <position position="1"/>
    </location>
</feature>
<evidence type="ECO:0000313" key="1">
    <source>
        <dbReference type="EMBL" id="MDX7018501.1"/>
    </source>
</evidence>
<accession>A0AAW9EF11</accession>
<gene>
    <name evidence="1" type="ORF">SJ059_29185</name>
</gene>
<dbReference type="Proteomes" id="UP001279012">
    <property type="component" value="Unassembled WGS sequence"/>
</dbReference>
<protein>
    <submittedName>
        <fullName evidence="1">Uncharacterized protein</fullName>
    </submittedName>
</protein>
<dbReference type="SUPFAM" id="SSF53706">
    <property type="entry name" value="Formate dehydrogenase/DMSO reductase, domains 1-3"/>
    <property type="match status" value="1"/>
</dbReference>
<dbReference type="Gene3D" id="3.40.50.12440">
    <property type="match status" value="1"/>
</dbReference>
<reference evidence="1" key="1">
    <citation type="submission" date="2023-11" db="EMBL/GenBank/DDBJ databases">
        <title>Detection of rare carbapenemases in Enterobacterales - comparison of two colorimetric and two CIM-based carbapenemase assays.</title>
        <authorList>
            <person name="Schaffarczyk L."/>
            <person name="Noster J."/>
            <person name="Stelzer Y."/>
            <person name="Sattler J."/>
            <person name="Gatermann S."/>
            <person name="Hamprecht A."/>
        </authorList>
    </citation>
    <scope>NUCLEOTIDE SEQUENCE</scope>
    <source>
        <strain evidence="1">CIM-Cont-037</strain>
    </source>
</reference>